<dbReference type="KEGG" id="rpe:RPE_1011"/>
<proteinExistence type="predicted"/>
<name>Q07SW7_RHOP5</name>
<evidence type="ECO:0000313" key="1">
    <source>
        <dbReference type="EMBL" id="ABJ04967.1"/>
    </source>
</evidence>
<organism evidence="1">
    <name type="scientific">Rhodopseudomonas palustris (strain BisA53)</name>
    <dbReference type="NCBI Taxonomy" id="316055"/>
    <lineage>
        <taxon>Bacteria</taxon>
        <taxon>Pseudomonadati</taxon>
        <taxon>Pseudomonadota</taxon>
        <taxon>Alphaproteobacteria</taxon>
        <taxon>Hyphomicrobiales</taxon>
        <taxon>Nitrobacteraceae</taxon>
        <taxon>Rhodopseudomonas</taxon>
    </lineage>
</organism>
<dbReference type="EMBL" id="CP000463">
    <property type="protein sequence ID" value="ABJ04967.1"/>
    <property type="molecule type" value="Genomic_DNA"/>
</dbReference>
<dbReference type="HOGENOM" id="CLU_2481259_0_0_5"/>
<gene>
    <name evidence="1" type="ordered locus">RPE_1011</name>
</gene>
<accession>Q07SW7</accession>
<protein>
    <submittedName>
        <fullName evidence="1">Uncharacterized protein</fullName>
    </submittedName>
</protein>
<reference evidence="1" key="1">
    <citation type="submission" date="2006-09" db="EMBL/GenBank/DDBJ databases">
        <title>Complete sequence of Rhodopseudomonas palustris BisA53.</title>
        <authorList>
            <consortium name="US DOE Joint Genome Institute"/>
            <person name="Copeland A."/>
            <person name="Lucas S."/>
            <person name="Lapidus A."/>
            <person name="Barry K."/>
            <person name="Detter J.C."/>
            <person name="Glavina del Rio T."/>
            <person name="Hammon N."/>
            <person name="Israni S."/>
            <person name="Dalin E."/>
            <person name="Tice H."/>
            <person name="Pitluck S."/>
            <person name="Chain P."/>
            <person name="Malfatti S."/>
            <person name="Shin M."/>
            <person name="Vergez L."/>
            <person name="Schmutz J."/>
            <person name="Larimer F."/>
            <person name="Land M."/>
            <person name="Hauser L."/>
            <person name="Pelletier D.A."/>
            <person name="Kyrpides N."/>
            <person name="Kim E."/>
            <person name="Harwood C.S."/>
            <person name="Oda Y."/>
            <person name="Richardson P."/>
        </authorList>
    </citation>
    <scope>NUCLEOTIDE SEQUENCE [LARGE SCALE GENOMIC DNA]</scope>
    <source>
        <strain evidence="1">BisA53</strain>
    </source>
</reference>
<dbReference type="AlphaFoldDB" id="Q07SW7"/>
<dbReference type="STRING" id="316055.RPE_1011"/>
<sequence>MRVGVSAIGVRHFQKDISLGTGRNHRCLQIFQSDKLRKLARAELPSAFFHHLQSSMSPQSCWWPVLIPNLSQEPLNVPKMRMKRNCR</sequence>